<name>A0AC60PMH6_IXOPE</name>
<evidence type="ECO:0000313" key="1">
    <source>
        <dbReference type="EMBL" id="KAG0421827.1"/>
    </source>
</evidence>
<gene>
    <name evidence="1" type="ORF">HPB47_002310</name>
</gene>
<comment type="caution">
    <text evidence="1">The sequence shown here is derived from an EMBL/GenBank/DDBJ whole genome shotgun (WGS) entry which is preliminary data.</text>
</comment>
<evidence type="ECO:0000313" key="2">
    <source>
        <dbReference type="Proteomes" id="UP000805193"/>
    </source>
</evidence>
<organism evidence="1 2">
    <name type="scientific">Ixodes persulcatus</name>
    <name type="common">Taiga tick</name>
    <dbReference type="NCBI Taxonomy" id="34615"/>
    <lineage>
        <taxon>Eukaryota</taxon>
        <taxon>Metazoa</taxon>
        <taxon>Ecdysozoa</taxon>
        <taxon>Arthropoda</taxon>
        <taxon>Chelicerata</taxon>
        <taxon>Arachnida</taxon>
        <taxon>Acari</taxon>
        <taxon>Parasitiformes</taxon>
        <taxon>Ixodida</taxon>
        <taxon>Ixodoidea</taxon>
        <taxon>Ixodidae</taxon>
        <taxon>Ixodinae</taxon>
        <taxon>Ixodes</taxon>
    </lineage>
</organism>
<dbReference type="EMBL" id="JABSTQ010010315">
    <property type="protein sequence ID" value="KAG0421827.1"/>
    <property type="molecule type" value="Genomic_DNA"/>
</dbReference>
<dbReference type="Proteomes" id="UP000805193">
    <property type="component" value="Unassembled WGS sequence"/>
</dbReference>
<sequence>MDGRRGVCVCCGPADGARSCQRGVWVARRTGREVRGPAVLVEIRDEAMREKEACVGCGAREVSGDLRQYSPGRHDTAVVYERVLLVREESGVDGGGPPVLSRDGRSSRSESATGHSMAPSSNSQAFMFTNMNCLLRPKQVPVAPSLKLKFQLRLTLAKVTGTLGLNSVRRTAFVPAAVGRACIRHAAAQRRTPHHDDGVFAGLMPHDPVRNNVGTSPCSGAKP</sequence>
<reference evidence="1 2" key="1">
    <citation type="journal article" date="2020" name="Cell">
        <title>Large-Scale Comparative Analyses of Tick Genomes Elucidate Their Genetic Diversity and Vector Capacities.</title>
        <authorList>
            <consortium name="Tick Genome and Microbiome Consortium (TIGMIC)"/>
            <person name="Jia N."/>
            <person name="Wang J."/>
            <person name="Shi W."/>
            <person name="Du L."/>
            <person name="Sun Y."/>
            <person name="Zhan W."/>
            <person name="Jiang J.F."/>
            <person name="Wang Q."/>
            <person name="Zhang B."/>
            <person name="Ji P."/>
            <person name="Bell-Sakyi L."/>
            <person name="Cui X.M."/>
            <person name="Yuan T.T."/>
            <person name="Jiang B.G."/>
            <person name="Yang W.F."/>
            <person name="Lam T.T."/>
            <person name="Chang Q.C."/>
            <person name="Ding S.J."/>
            <person name="Wang X.J."/>
            <person name="Zhu J.G."/>
            <person name="Ruan X.D."/>
            <person name="Zhao L."/>
            <person name="Wei J.T."/>
            <person name="Ye R.Z."/>
            <person name="Que T.C."/>
            <person name="Du C.H."/>
            <person name="Zhou Y.H."/>
            <person name="Cheng J.X."/>
            <person name="Dai P.F."/>
            <person name="Guo W.B."/>
            <person name="Han X.H."/>
            <person name="Huang E.J."/>
            <person name="Li L.F."/>
            <person name="Wei W."/>
            <person name="Gao Y.C."/>
            <person name="Liu J.Z."/>
            <person name="Shao H.Z."/>
            <person name="Wang X."/>
            <person name="Wang C.C."/>
            <person name="Yang T.C."/>
            <person name="Huo Q.B."/>
            <person name="Li W."/>
            <person name="Chen H.Y."/>
            <person name="Chen S.E."/>
            <person name="Zhou L.G."/>
            <person name="Ni X.B."/>
            <person name="Tian J.H."/>
            <person name="Sheng Y."/>
            <person name="Liu T."/>
            <person name="Pan Y.S."/>
            <person name="Xia L.Y."/>
            <person name="Li J."/>
            <person name="Zhao F."/>
            <person name="Cao W.C."/>
        </authorList>
    </citation>
    <scope>NUCLEOTIDE SEQUENCE [LARGE SCALE GENOMIC DNA]</scope>
    <source>
        <strain evidence="1">Iper-2018</strain>
    </source>
</reference>
<proteinExistence type="predicted"/>
<keyword evidence="2" id="KW-1185">Reference proteome</keyword>
<accession>A0AC60PMH6</accession>
<protein>
    <submittedName>
        <fullName evidence="1">Uncharacterized protein</fullName>
    </submittedName>
</protein>